<dbReference type="PANTHER" id="PTHR47926:SF407">
    <property type="entry name" value="(WILD MALAYSIAN BANANA) HYPOTHETICAL PROTEIN"/>
    <property type="match status" value="1"/>
</dbReference>
<dbReference type="PANTHER" id="PTHR47926">
    <property type="entry name" value="PENTATRICOPEPTIDE REPEAT-CONTAINING PROTEIN"/>
    <property type="match status" value="1"/>
</dbReference>
<name>A0AAJ6X9Z0_POPEU</name>
<evidence type="ECO:0000256" key="4">
    <source>
        <dbReference type="PROSITE-ProRule" id="PRU00708"/>
    </source>
</evidence>
<dbReference type="Gene3D" id="1.25.40.10">
    <property type="entry name" value="Tetratricopeptide repeat domain"/>
    <property type="match status" value="4"/>
</dbReference>
<dbReference type="Pfam" id="PF01535">
    <property type="entry name" value="PPR"/>
    <property type="match status" value="5"/>
</dbReference>
<evidence type="ECO:0000256" key="1">
    <source>
        <dbReference type="ARBA" id="ARBA00006643"/>
    </source>
</evidence>
<evidence type="ECO:0000256" key="2">
    <source>
        <dbReference type="ARBA" id="ARBA00022737"/>
    </source>
</evidence>
<organism evidence="5 6">
    <name type="scientific">Populus euphratica</name>
    <name type="common">Euphrates poplar</name>
    <dbReference type="NCBI Taxonomy" id="75702"/>
    <lineage>
        <taxon>Eukaryota</taxon>
        <taxon>Viridiplantae</taxon>
        <taxon>Streptophyta</taxon>
        <taxon>Embryophyta</taxon>
        <taxon>Tracheophyta</taxon>
        <taxon>Spermatophyta</taxon>
        <taxon>Magnoliopsida</taxon>
        <taxon>eudicotyledons</taxon>
        <taxon>Gunneridae</taxon>
        <taxon>Pentapetalae</taxon>
        <taxon>rosids</taxon>
        <taxon>fabids</taxon>
        <taxon>Malpighiales</taxon>
        <taxon>Salicaceae</taxon>
        <taxon>Saliceae</taxon>
        <taxon>Populus</taxon>
    </lineage>
</organism>
<dbReference type="GO" id="GO:0009451">
    <property type="term" value="P:RNA modification"/>
    <property type="evidence" value="ECO:0007669"/>
    <property type="project" value="InterPro"/>
</dbReference>
<dbReference type="InterPro" id="IPR046960">
    <property type="entry name" value="PPR_At4g14850-like_plant"/>
</dbReference>
<dbReference type="PROSITE" id="PS51375">
    <property type="entry name" value="PPR"/>
    <property type="match status" value="6"/>
</dbReference>
<comment type="similarity">
    <text evidence="1">Belongs to the PPR family. PCMP-H subfamily.</text>
</comment>
<evidence type="ECO:0000313" key="5">
    <source>
        <dbReference type="Proteomes" id="UP000694918"/>
    </source>
</evidence>
<evidence type="ECO:0000313" key="6">
    <source>
        <dbReference type="RefSeq" id="XP_011011158.1"/>
    </source>
</evidence>
<feature type="repeat" description="PPR" evidence="4">
    <location>
        <begin position="267"/>
        <end position="297"/>
    </location>
</feature>
<dbReference type="InterPro" id="IPR046848">
    <property type="entry name" value="E_motif"/>
</dbReference>
<gene>
    <name evidence="6" type="primary">LOC105115826</name>
</gene>
<evidence type="ECO:0000256" key="3">
    <source>
        <dbReference type="ARBA" id="ARBA00061659"/>
    </source>
</evidence>
<dbReference type="FunFam" id="1.25.40.10:FF:000333">
    <property type="entry name" value="Pentatricopeptide repeat-containing protein"/>
    <property type="match status" value="1"/>
</dbReference>
<dbReference type="Pfam" id="PF13041">
    <property type="entry name" value="PPR_2"/>
    <property type="match status" value="3"/>
</dbReference>
<dbReference type="InterPro" id="IPR002885">
    <property type="entry name" value="PPR_rpt"/>
</dbReference>
<protein>
    <submittedName>
        <fullName evidence="6">Pentatricopeptide repeat-containing protein At5g19020, mitochondrial</fullName>
    </submittedName>
</protein>
<dbReference type="GO" id="GO:0003723">
    <property type="term" value="F:RNA binding"/>
    <property type="evidence" value="ECO:0007669"/>
    <property type="project" value="InterPro"/>
</dbReference>
<accession>A0AAJ6X9Z0</accession>
<dbReference type="AlphaFoldDB" id="A0AAJ6X9Z0"/>
<keyword evidence="2" id="KW-0677">Repeat</keyword>
<dbReference type="Pfam" id="PF12854">
    <property type="entry name" value="PPR_1"/>
    <property type="match status" value="1"/>
</dbReference>
<feature type="repeat" description="PPR" evidence="4">
    <location>
        <begin position="430"/>
        <end position="464"/>
    </location>
</feature>
<keyword evidence="5" id="KW-1185">Reference proteome</keyword>
<feature type="repeat" description="PPR" evidence="4">
    <location>
        <begin position="604"/>
        <end position="634"/>
    </location>
</feature>
<comment type="similarity">
    <text evidence="3">Belongs to the PPR family. PCMP-E subfamily.</text>
</comment>
<dbReference type="GeneID" id="105115826"/>
<feature type="repeat" description="PPR" evidence="4">
    <location>
        <begin position="298"/>
        <end position="332"/>
    </location>
</feature>
<feature type="repeat" description="PPR" evidence="4">
    <location>
        <begin position="170"/>
        <end position="200"/>
    </location>
</feature>
<dbReference type="KEGG" id="peu:105115826"/>
<dbReference type="Pfam" id="PF20431">
    <property type="entry name" value="E_motif"/>
    <property type="match status" value="1"/>
</dbReference>
<dbReference type="RefSeq" id="XP_011011158.1">
    <property type="nucleotide sequence ID" value="XM_011012856.1"/>
</dbReference>
<dbReference type="InterPro" id="IPR011990">
    <property type="entry name" value="TPR-like_helical_dom_sf"/>
</dbReference>
<dbReference type="Proteomes" id="UP000694918">
    <property type="component" value="Unplaced"/>
</dbReference>
<sequence>MTQSFKLRSLLRSLISSPPPPSPTLTSLKWVSTKTSPAPLLQSQQYLLHHIQHLLSLKAHQKNFNYERSLISAMKSCATTHLAISQGRGQQIHCLVLKSGLDSNTFIRNSLINMYSKCGFFGLAKSLFDWCPKLDPVSCNIMICGYVKSGNLDDARKLFEVMPQKGCVSYTTMIMGFVKNDFWGEAIKVYKEMRNVGVVPNEVTMASVISACCRVGRIWDCRMLHGLVIKMMFDGFVLVLTNLLNMYCASSSLGEARALFDGMQEKNVVSWNVMLNGYSKAGFANLAKEVFEMIPDKDIVSWGTIIDGYVRVERLREALMMYRLMVFTGLGPSEVTMIDLISACGRAMAIVEGQQLHCVVVKTSFDCYDSVQATVIHFYSACGRINEACLQLEFGNKDHVASRNALIAGFIRNRIIDRARELFNEMPERDVFSWSTMISGYTQNDQPGMALELFYGMVTSGIRPNEVTMVSVFSAIAALGTLKEGRWAHEYVHYNSIPLNDNLSASIIDMYAKCGSINTALEVFYQIRDKASTISPWNTIICGLATHGHAKLSLEIYSNLQRRHIKLSAITFIGVLSACCHAGLVGLGKSYFKSMKSKHNIDPDIRHYGCMVDLLGKAGRIEEAEELIRSMPMKADVVIWGMLLSACKTHRNITIGERAAENLAKLDPSHGPSRILLSNLYADVGRWEDAFLVRRVVQSHRMHRLPGYSGVV</sequence>
<dbReference type="FunFam" id="1.25.40.10:FF:000212">
    <property type="entry name" value="Pentatricopeptide repeat-containing protein At2g03380, mitochondrial"/>
    <property type="match status" value="1"/>
</dbReference>
<proteinExistence type="inferred from homology"/>
<reference evidence="6" key="1">
    <citation type="submission" date="2025-08" db="UniProtKB">
        <authorList>
            <consortium name="RefSeq"/>
        </authorList>
    </citation>
    <scope>IDENTIFICATION</scope>
</reference>
<dbReference type="FunFam" id="1.25.40.10:FF:000442">
    <property type="entry name" value="Pentatricopeptide repeat-containing protein At3g49710"/>
    <property type="match status" value="1"/>
</dbReference>
<feature type="repeat" description="PPR" evidence="4">
    <location>
        <begin position="135"/>
        <end position="169"/>
    </location>
</feature>
<dbReference type="NCBIfam" id="TIGR00756">
    <property type="entry name" value="PPR"/>
    <property type="match status" value="8"/>
</dbReference>